<dbReference type="SUPFAM" id="SSF54211">
    <property type="entry name" value="Ribosomal protein S5 domain 2-like"/>
    <property type="match status" value="1"/>
</dbReference>
<dbReference type="PANTHER" id="PTHR16301">
    <property type="entry name" value="IMPACT-RELATED"/>
    <property type="match status" value="1"/>
</dbReference>
<protein>
    <submittedName>
        <fullName evidence="3">YigZ family protein</fullName>
    </submittedName>
</protein>
<proteinExistence type="inferred from homology"/>
<dbReference type="InterPro" id="IPR001498">
    <property type="entry name" value="Impact_N"/>
</dbReference>
<evidence type="ECO:0000313" key="3">
    <source>
        <dbReference type="EMBL" id="UYQ93995.1"/>
    </source>
</evidence>
<sequence>MEVFYTIEKKANAEFKDKGSKFLAYAFPVKSTEEVKEYLAEVKKEHPKATHHCYAYRLGTDGTQFRAVDDGEPAGSAGKPILGQIDSKQLTDTAVIVVRYFGGTLLGVPGLINAYKMSAAIVLQLVPSVQKNVETAYDLTFDYTILNEVMTVVKQQNCTVASQELQLFCTMRIGIPKANEELCLLRLKDIYGLEIAKVKK</sequence>
<dbReference type="InterPro" id="IPR020568">
    <property type="entry name" value="Ribosomal_Su5_D2-typ_SF"/>
</dbReference>
<dbReference type="EMBL" id="CP107006">
    <property type="protein sequence ID" value="UYQ93995.1"/>
    <property type="molecule type" value="Genomic_DNA"/>
</dbReference>
<feature type="domain" description="Impact N-terminal" evidence="2">
    <location>
        <begin position="18"/>
        <end position="121"/>
    </location>
</feature>
<dbReference type="InterPro" id="IPR036956">
    <property type="entry name" value="Impact_N_sf"/>
</dbReference>
<dbReference type="InterPro" id="IPR020569">
    <property type="entry name" value="UPF0029_Impact_CS"/>
</dbReference>
<keyword evidence="4" id="KW-1185">Reference proteome</keyword>
<organism evidence="3 4">
    <name type="scientific">Chitinophaga horti</name>
    <dbReference type="NCBI Taxonomy" id="2920382"/>
    <lineage>
        <taxon>Bacteria</taxon>
        <taxon>Pseudomonadati</taxon>
        <taxon>Bacteroidota</taxon>
        <taxon>Chitinophagia</taxon>
        <taxon>Chitinophagales</taxon>
        <taxon>Chitinophagaceae</taxon>
        <taxon>Chitinophaga</taxon>
    </lineage>
</organism>
<dbReference type="PANTHER" id="PTHR16301:SF20">
    <property type="entry name" value="IMPACT FAMILY MEMBER YIGZ"/>
    <property type="match status" value="1"/>
</dbReference>
<evidence type="ECO:0000256" key="1">
    <source>
        <dbReference type="ARBA" id="ARBA00007665"/>
    </source>
</evidence>
<comment type="similarity">
    <text evidence="1">Belongs to the IMPACT family.</text>
</comment>
<dbReference type="Proteomes" id="UP001162741">
    <property type="component" value="Chromosome"/>
</dbReference>
<dbReference type="InterPro" id="IPR023582">
    <property type="entry name" value="Impact"/>
</dbReference>
<dbReference type="RefSeq" id="WP_264281964.1">
    <property type="nucleotide sequence ID" value="NZ_CP107006.1"/>
</dbReference>
<dbReference type="PROSITE" id="PS00910">
    <property type="entry name" value="UPF0029"/>
    <property type="match status" value="1"/>
</dbReference>
<accession>A0ABY6J2V6</accession>
<gene>
    <name evidence="3" type="ORF">MKQ68_02670</name>
</gene>
<evidence type="ECO:0000259" key="2">
    <source>
        <dbReference type="Pfam" id="PF01205"/>
    </source>
</evidence>
<reference evidence="3" key="1">
    <citation type="submission" date="2022-10" db="EMBL/GenBank/DDBJ databases">
        <title>Chitinophaga sp. nov., isolated from soil.</title>
        <authorList>
            <person name="Jeon C.O."/>
        </authorList>
    </citation>
    <scope>NUCLEOTIDE SEQUENCE</scope>
    <source>
        <strain evidence="3">R8</strain>
    </source>
</reference>
<evidence type="ECO:0000313" key="4">
    <source>
        <dbReference type="Proteomes" id="UP001162741"/>
    </source>
</evidence>
<name>A0ABY6J2V6_9BACT</name>
<dbReference type="Pfam" id="PF01205">
    <property type="entry name" value="Impact_N"/>
    <property type="match status" value="1"/>
</dbReference>
<dbReference type="Gene3D" id="3.30.230.30">
    <property type="entry name" value="Impact, N-terminal domain"/>
    <property type="match status" value="1"/>
</dbReference>